<keyword evidence="3" id="KW-1185">Reference proteome</keyword>
<sequence length="2110" mass="234672">MAARPPNDGSRGGSAHSSKKRAGDDDGEKQKRLKRSSWNPFASSTAVEEFNPSDTEGERTPSPKPPTAEEREEHQRRIARAVDDAHAALNAERIRKEIKDTNDPFDPDILPVNPAWIGKREEVKKLLQIEGKSLLSVLETFGIQDNNFKALLLLPPKTDDKVLAIQMDHAKLYKEALGPGGAFEGTNDNLVTKIAMLYFGLPVEPVTYKNIMNCENDQNDGPDDPLEDPKVQRIMYSEKALEFLDSYHERSFGFPCLRRPKSLPQKTYEPVVARSNSPGNDSDSDDSDHHTYGLKPLKPTGDALEMRGGGGELSDRYLYNRYGASIRLTAVDHIVSEDEFLAAALKALDLDPESHWSFVVDQWNNDDRYKTAIYKPFVASFPVDHLTFEKIYERNLKARVSHREHNWAMSVDYPRVGKRPANEEFRIPKRPASGEDILDLAKLPKDRPRGPRNANTATTQPAAAPISSTPRTVQLYSHPGGRSQAFEDGVEQFGNAISNLYPSGVPTKMSVSLYLAQDNSPPGTGSKHEKTVLFPMTNNLFVNREIRKCLFKQSGWTAVVHQTNIMAPAFWPPSSAKPAQEMQSTKPALTTAYLFRKDQSVQDDPASADFRNKDQSLKVGPTSAEFKNAALKLLGIKVTSHNWEFDVDFYRNRTGSLDKHSRARDFAHTRRNFKPATLGALFERDVKPRLFDSDWTLVVRHPYEDDAPSFNPSHARPLFSLPPTPAKTPAVTFAQGSHAAQPKKTESVRPSGPPVLSTGPSYIYGYGGRIKVDKTVASFQAGALALLGLVKVGGWTFTVDLHHTTPPTSIALSAGTIAARFPKIKNVPGHPAHPWPVFVRKSSKVSTKDLTPPANLNNYVTLNGPIVASYWKLPTSLKDKYGMNQIQDSFFSAMLVHYPLGTLRPAQNVQITTDLGYGGMEITEEFWEDIVREAESSSAHVVVKTGIPQASTEIGEEMGIRIAGSHKYRTFKRGDFEELAQGIRELSQSEVFDRATNLTSTRPLRFTAWLSAEERENGVSHYTDHRAFYYNDDEGMPNQNGRGLVDALRHWFAFDHDHGKKRTNCIWFRPSWSKFTVVDNSPTDHGGMQIERANQTWAAMFDATLESFRTTLGLLWDDNDREFTDNFEIHIPQGNQRFVINNQTTEDQWRKHVFDCFHDDTLIVQKSDGVNYERDTSDPWGIVDVPSSKKTVTFRFNTDPDAPRRGRRSPLPDDQAGHSHDHGHDDRSTRYNESHDNSRSNHKGNGHRGGPPHVAQPAHKPRRIPGAKPPIFRTSEVPKWDTWMLDHTAQNTLQQRSWSQDQSVIEPGYAPAAPMYGDNLELAITVGSSMPTVFTQHLTPTDIMELRKENRKLLNHALEREIGCPICNMTFKPYDKDAKSAHYKTHMEQINAAGNCPICNENWALFTWTQKRDHLYADFAKKEREEIKQFWEDARCPICDLELNGLSAEAVTTHMASHVPGALKFCDRCGLDLLKCTPIERSHHDRVCTRETPVRQDGAPDPVFCENCGRERTAATEKSREHETCGNGQYCVRCGLNLSFLPGPQERHAHTKRCRFAGGTTGTYCKRCGIHLPSLDDLGKASHDNECYRREPASEAADDTYGSATSQAVEAQRIKNASERADLLRRQTEVAAQEIAISARERDVIRRERNQNRLNDPLTGTASCYICNQDLSKYDREDIISHFQDEHGSDLDGGNKSTFQRQEDGLPSCHSDALNASLAEFKRRLPDFREAHSILQQAVDGTKSVGTVYKQPPEPSGAQKAVEKRHRDEPERLAIQKAEITLGQVDQIPRKWAKRGLENQVAKDAREAVKKQGGELIELRAAFAELQEAHPVTDGKRLSALDRAKFEEAQTRVKDAEEAHKKAIEDENVRSAGIAVKHSVIAADIAARKLVIGLPSGPNDSSGGPGGGGGAGGGGGGGDGGGTPGPNDQIGFLPSPPHPSFKNLPTPRRARSVKGRAPATGSKRKKAAMDDSEDTMSGGFSNLVRSPSKRETKKMRTTGGERIGSSPQMMRRRMMIAEEGEGDEEGSIFDGGEVGIGIGGVERRATRAMSGTPSVNAREVISVRKVGRPRKVVQEEVAEDDGFEDVEEGDEEDDDGGEMPAMGTLKRARK</sequence>
<feature type="compositionally biased region" description="Low complexity" evidence="1">
    <location>
        <begin position="451"/>
        <end position="470"/>
    </location>
</feature>
<proteinExistence type="predicted"/>
<feature type="compositionally biased region" description="Polar residues" evidence="1">
    <location>
        <begin position="36"/>
        <end position="46"/>
    </location>
</feature>
<evidence type="ECO:0000256" key="1">
    <source>
        <dbReference type="SAM" id="MobiDB-lite"/>
    </source>
</evidence>
<feature type="compositionally biased region" description="Basic and acidic residues" evidence="1">
    <location>
        <begin position="56"/>
        <end position="76"/>
    </location>
</feature>
<accession>A0ABR4BU52</accession>
<name>A0ABR4BU52_9HELO</name>
<evidence type="ECO:0000313" key="2">
    <source>
        <dbReference type="EMBL" id="KAL2061168.1"/>
    </source>
</evidence>
<gene>
    <name evidence="2" type="ORF">VTL71DRAFT_7441</name>
</gene>
<feature type="compositionally biased region" description="Gly residues" evidence="1">
    <location>
        <begin position="1903"/>
        <end position="1924"/>
    </location>
</feature>
<dbReference type="Proteomes" id="UP001595075">
    <property type="component" value="Unassembled WGS sequence"/>
</dbReference>
<feature type="region of interest" description="Disordered" evidence="1">
    <location>
        <begin position="1193"/>
        <end position="1272"/>
    </location>
</feature>
<feature type="compositionally biased region" description="Acidic residues" evidence="1">
    <location>
        <begin position="2076"/>
        <end position="2097"/>
    </location>
</feature>
<feature type="region of interest" description="Disordered" evidence="1">
    <location>
        <begin position="1685"/>
        <end position="1711"/>
    </location>
</feature>
<comment type="caution">
    <text evidence="2">The sequence shown here is derived from an EMBL/GenBank/DDBJ whole genome shotgun (WGS) entry which is preliminary data.</text>
</comment>
<feature type="region of interest" description="Disordered" evidence="1">
    <location>
        <begin position="2073"/>
        <end position="2110"/>
    </location>
</feature>
<feature type="compositionally biased region" description="Basic and acidic residues" evidence="1">
    <location>
        <begin position="1215"/>
        <end position="1239"/>
    </location>
</feature>
<feature type="region of interest" description="Disordered" evidence="1">
    <location>
        <begin position="1"/>
        <end position="76"/>
    </location>
</feature>
<feature type="region of interest" description="Disordered" evidence="1">
    <location>
        <begin position="440"/>
        <end position="481"/>
    </location>
</feature>
<feature type="region of interest" description="Disordered" evidence="1">
    <location>
        <begin position="1896"/>
        <end position="2010"/>
    </location>
</feature>
<reference evidence="2 3" key="1">
    <citation type="journal article" date="2024" name="Commun. Biol.">
        <title>Comparative genomic analysis of thermophilic fungi reveals convergent evolutionary adaptations and gene losses.</title>
        <authorList>
            <person name="Steindorff A.S."/>
            <person name="Aguilar-Pontes M.V."/>
            <person name="Robinson A.J."/>
            <person name="Andreopoulos B."/>
            <person name="LaButti K."/>
            <person name="Kuo A."/>
            <person name="Mondo S."/>
            <person name="Riley R."/>
            <person name="Otillar R."/>
            <person name="Haridas S."/>
            <person name="Lipzen A."/>
            <person name="Grimwood J."/>
            <person name="Schmutz J."/>
            <person name="Clum A."/>
            <person name="Reid I.D."/>
            <person name="Moisan M.C."/>
            <person name="Butler G."/>
            <person name="Nguyen T.T.M."/>
            <person name="Dewar K."/>
            <person name="Conant G."/>
            <person name="Drula E."/>
            <person name="Henrissat B."/>
            <person name="Hansel C."/>
            <person name="Singer S."/>
            <person name="Hutchinson M.I."/>
            <person name="de Vries R.P."/>
            <person name="Natvig D.O."/>
            <person name="Powell A.J."/>
            <person name="Tsang A."/>
            <person name="Grigoriev I.V."/>
        </authorList>
    </citation>
    <scope>NUCLEOTIDE SEQUENCE [LARGE SCALE GENOMIC DNA]</scope>
    <source>
        <strain evidence="2 3">CBS 494.80</strain>
    </source>
</reference>
<feature type="region of interest" description="Disordered" evidence="1">
    <location>
        <begin position="732"/>
        <end position="754"/>
    </location>
</feature>
<dbReference type="EMBL" id="JAZHXI010000019">
    <property type="protein sequence ID" value="KAL2061168.1"/>
    <property type="molecule type" value="Genomic_DNA"/>
</dbReference>
<feature type="region of interest" description="Disordered" evidence="1">
    <location>
        <begin position="265"/>
        <end position="308"/>
    </location>
</feature>
<protein>
    <recommendedName>
        <fullName evidence="4">C2H2-type domain-containing protein</fullName>
    </recommendedName>
</protein>
<evidence type="ECO:0008006" key="4">
    <source>
        <dbReference type="Google" id="ProtNLM"/>
    </source>
</evidence>
<organism evidence="2 3">
    <name type="scientific">Oculimacula yallundae</name>
    <dbReference type="NCBI Taxonomy" id="86028"/>
    <lineage>
        <taxon>Eukaryota</taxon>
        <taxon>Fungi</taxon>
        <taxon>Dikarya</taxon>
        <taxon>Ascomycota</taxon>
        <taxon>Pezizomycotina</taxon>
        <taxon>Leotiomycetes</taxon>
        <taxon>Helotiales</taxon>
        <taxon>Ploettnerulaceae</taxon>
        <taxon>Oculimacula</taxon>
    </lineage>
</organism>
<evidence type="ECO:0000313" key="3">
    <source>
        <dbReference type="Proteomes" id="UP001595075"/>
    </source>
</evidence>
<feature type="compositionally biased region" description="Basic and acidic residues" evidence="1">
    <location>
        <begin position="21"/>
        <end position="30"/>
    </location>
</feature>